<evidence type="ECO:0000313" key="1">
    <source>
        <dbReference type="EMBL" id="CUR62581.1"/>
    </source>
</evidence>
<dbReference type="InterPro" id="IPR053977">
    <property type="entry name" value="Rv2466c-like"/>
</dbReference>
<dbReference type="Gene3D" id="3.40.30.10">
    <property type="entry name" value="Glutaredoxin"/>
    <property type="match status" value="1"/>
</dbReference>
<proteinExistence type="predicted"/>
<dbReference type="AlphaFoldDB" id="A0A2P2CKV3"/>
<dbReference type="SUPFAM" id="SSF52833">
    <property type="entry name" value="Thioredoxin-like"/>
    <property type="match status" value="1"/>
</dbReference>
<organism evidence="1">
    <name type="scientific">metagenome</name>
    <dbReference type="NCBI Taxonomy" id="256318"/>
    <lineage>
        <taxon>unclassified sequences</taxon>
        <taxon>metagenomes</taxon>
    </lineage>
</organism>
<reference evidence="1" key="1">
    <citation type="submission" date="2015-08" db="EMBL/GenBank/DDBJ databases">
        <authorList>
            <person name="Babu N.S."/>
            <person name="Beckwith C.J."/>
            <person name="Beseler K.G."/>
            <person name="Brison A."/>
            <person name="Carone J.V."/>
            <person name="Caskin T.P."/>
            <person name="Diamond M."/>
            <person name="Durham M.E."/>
            <person name="Foxe J.M."/>
            <person name="Go M."/>
            <person name="Henderson B.A."/>
            <person name="Jones I.B."/>
            <person name="McGettigan J.A."/>
            <person name="Micheletti S.J."/>
            <person name="Nasrallah M.E."/>
            <person name="Ortiz D."/>
            <person name="Piller C.R."/>
            <person name="Privatt S.R."/>
            <person name="Schneider S.L."/>
            <person name="Sharp S."/>
            <person name="Smith T.C."/>
            <person name="Stanton J.D."/>
            <person name="Ullery H.E."/>
            <person name="Wilson R.J."/>
            <person name="Serrano M.G."/>
            <person name="Buck G."/>
            <person name="Lee V."/>
            <person name="Wang Y."/>
            <person name="Carvalho R."/>
            <person name="Voegtly L."/>
            <person name="Shi R."/>
            <person name="Duckworth R."/>
            <person name="Johnson A."/>
            <person name="Loviza R."/>
            <person name="Walstead R."/>
            <person name="Shah Z."/>
            <person name="Kiflezghi M."/>
            <person name="Wade K."/>
            <person name="Ball S.L."/>
            <person name="Bradley K.W."/>
            <person name="Asai D.J."/>
            <person name="Bowman C.A."/>
            <person name="Russell D.A."/>
            <person name="Pope W.H."/>
            <person name="Jacobs-Sera D."/>
            <person name="Hendrix R.W."/>
            <person name="Hatfull G.F."/>
        </authorList>
    </citation>
    <scope>NUCLEOTIDE SEQUENCE</scope>
</reference>
<gene>
    <name evidence="1" type="ORF">NOCA190019</name>
</gene>
<dbReference type="Pfam" id="PF22234">
    <property type="entry name" value="Rv2466c-like"/>
    <property type="match status" value="1"/>
</dbReference>
<dbReference type="EMBL" id="CZKB01000029">
    <property type="protein sequence ID" value="CUR62581.1"/>
    <property type="molecule type" value="Genomic_DNA"/>
</dbReference>
<name>A0A2P2CKV3_9ZZZZ</name>
<sequence length="234" mass="25919">MQLLVTLAVTTGPRNGAATEQPLRNSPSRWGIVVDMATADLWFDPLCPFAWITSRWIREVEQVRDIEVQWHVMSLAYLNKDKDIPADYREMLQGTEKPVRVAIKIAQEHDNATLGDWYTAIGTRRHNNGEELSKETVAASLADVGLPAELIEAWDDASLDDAVATSHHEGMDPVGDDVGTPTIHINGSAFFGPVLSKIPRGEEAGELWDGAVAVAKFPYFYELKRSRTGDLDFS</sequence>
<dbReference type="InterPro" id="IPR036249">
    <property type="entry name" value="Thioredoxin-like_sf"/>
</dbReference>
<protein>
    <submittedName>
        <fullName evidence="1">Thioredoxin, DSBA-like</fullName>
    </submittedName>
</protein>
<accession>A0A2P2CKV3</accession>